<dbReference type="Pfam" id="PF01882">
    <property type="entry name" value="DUF58"/>
    <property type="match status" value="1"/>
</dbReference>
<organism evidence="3 4">
    <name type="scientific">Bacillus weihaiensis</name>
    <dbReference type="NCBI Taxonomy" id="1547283"/>
    <lineage>
        <taxon>Bacteria</taxon>
        <taxon>Bacillati</taxon>
        <taxon>Bacillota</taxon>
        <taxon>Bacilli</taxon>
        <taxon>Bacillales</taxon>
        <taxon>Bacillaceae</taxon>
        <taxon>Bacillus</taxon>
    </lineage>
</organism>
<dbReference type="PANTHER" id="PTHR34351:SF2">
    <property type="entry name" value="DUF58 DOMAIN-CONTAINING PROTEIN"/>
    <property type="match status" value="1"/>
</dbReference>
<dbReference type="KEGG" id="bwh:A9C19_18235"/>
<dbReference type="AlphaFoldDB" id="A0A1L3MVZ2"/>
<evidence type="ECO:0000313" key="3">
    <source>
        <dbReference type="EMBL" id="APH06507.1"/>
    </source>
</evidence>
<keyword evidence="1" id="KW-0472">Membrane</keyword>
<dbReference type="InterPro" id="IPR002881">
    <property type="entry name" value="DUF58"/>
</dbReference>
<proteinExistence type="predicted"/>
<feature type="transmembrane region" description="Helical" evidence="1">
    <location>
        <begin position="38"/>
        <end position="58"/>
    </location>
</feature>
<reference evidence="3 4" key="1">
    <citation type="journal article" date="2016" name="Sci. Rep.">
        <title>Complete genome sequence and transcriptomic analysis of a novel marine strain Bacillus weihaiensis reveals the mechanism of brown algae degradation.</title>
        <authorList>
            <person name="Zhu Y."/>
            <person name="Chen P."/>
            <person name="Bao Y."/>
            <person name="Men Y."/>
            <person name="Zeng Y."/>
            <person name="Yang J."/>
            <person name="Sun J."/>
            <person name="Sun Y."/>
        </authorList>
    </citation>
    <scope>NUCLEOTIDE SEQUENCE [LARGE SCALE GENOMIC DNA]</scope>
    <source>
        <strain evidence="3 4">Alg07</strain>
    </source>
</reference>
<evidence type="ECO:0000256" key="1">
    <source>
        <dbReference type="SAM" id="Phobius"/>
    </source>
</evidence>
<feature type="domain" description="DUF58" evidence="2">
    <location>
        <begin position="207"/>
        <end position="363"/>
    </location>
</feature>
<keyword evidence="1" id="KW-0812">Transmembrane</keyword>
<protein>
    <recommendedName>
        <fullName evidence="2">DUF58 domain-containing protein</fullName>
    </recommendedName>
</protein>
<dbReference type="STRING" id="1547283.A9C19_18235"/>
<name>A0A1L3MVZ2_9BACI</name>
<keyword evidence="4" id="KW-1185">Reference proteome</keyword>
<evidence type="ECO:0000313" key="4">
    <source>
        <dbReference type="Proteomes" id="UP000181936"/>
    </source>
</evidence>
<evidence type="ECO:0000259" key="2">
    <source>
        <dbReference type="Pfam" id="PF01882"/>
    </source>
</evidence>
<dbReference type="EMBL" id="CP016020">
    <property type="protein sequence ID" value="APH06507.1"/>
    <property type="molecule type" value="Genomic_DNA"/>
</dbReference>
<accession>A0A1L3MVZ2</accession>
<gene>
    <name evidence="3" type="ORF">A9C19_18235</name>
</gene>
<sequence length="406" mass="47112">MKNYLKKFKVGWKLFSLLFLTLAAFSYAMFQGGFVSWFLFYSFLPFALYSLLLMLYPLRGFRVKRRINQEQFMVGQRLIGTVTVQRSFPFPLFYLIVEDVLTERLAGVKRLEEPKKLFFPWFKRSVSFSYALQHMPRGEHQFTTIRVRTGDLFGLIEKEVTFKVEHYFLVYPTMVNLHYSTKQKQYDQGTSSSQSKFWQDTTMAVGIREYQPGDKFAWIDWKATARRNAIMTKEFEQMQSQDVVVFLDRSPSKVFESVVNHAASFINEMVKSGARVGLISIGKDHQIFPLKSGEQHVQTILYHLAKVDSDSTQPFSALLDPSTIQGEMKQVTNLLVTSQLHVDLVRKLEGLSSLQSSIELVLIKSVYDQLSKEEHVLMDRLKKRQIGVTVYDNRETEMKNKEVVGS</sequence>
<dbReference type="Proteomes" id="UP000181936">
    <property type="component" value="Chromosome"/>
</dbReference>
<keyword evidence="1" id="KW-1133">Transmembrane helix</keyword>
<dbReference type="PANTHER" id="PTHR34351">
    <property type="entry name" value="SLR1927 PROTEIN-RELATED"/>
    <property type="match status" value="1"/>
</dbReference>